<organism evidence="3 4">
    <name type="scientific">Halioglobus maricola</name>
    <dbReference type="NCBI Taxonomy" id="2601894"/>
    <lineage>
        <taxon>Bacteria</taxon>
        <taxon>Pseudomonadati</taxon>
        <taxon>Pseudomonadota</taxon>
        <taxon>Gammaproteobacteria</taxon>
        <taxon>Cellvibrionales</taxon>
        <taxon>Halieaceae</taxon>
        <taxon>Halioglobus</taxon>
    </lineage>
</organism>
<keyword evidence="4" id="KW-1185">Reference proteome</keyword>
<gene>
    <name evidence="3" type="ORF">EY643_04170</name>
</gene>
<feature type="chain" id="PRO_5024790979" evidence="1">
    <location>
        <begin position="23"/>
        <end position="160"/>
    </location>
</feature>
<dbReference type="KEGG" id="halc:EY643_04170"/>
<accession>A0A5P9NHA2</accession>
<dbReference type="InterPro" id="IPR050553">
    <property type="entry name" value="Thioredoxin_ResA/DsbE_sf"/>
</dbReference>
<feature type="domain" description="Thioredoxin" evidence="2">
    <location>
        <begin position="2"/>
        <end position="145"/>
    </location>
</feature>
<evidence type="ECO:0000313" key="3">
    <source>
        <dbReference type="EMBL" id="QFU74899.1"/>
    </source>
</evidence>
<reference evidence="3 4" key="1">
    <citation type="submission" date="2019-02" db="EMBL/GenBank/DDBJ databases">
        <authorList>
            <person name="Li S.-H."/>
        </authorList>
    </citation>
    <scope>NUCLEOTIDE SEQUENCE [LARGE SCALE GENOMIC DNA]</scope>
    <source>
        <strain evidence="3 4">IMCC14385</strain>
    </source>
</reference>
<dbReference type="InterPro" id="IPR000866">
    <property type="entry name" value="AhpC/TSA"/>
</dbReference>
<dbReference type="Proteomes" id="UP000326287">
    <property type="component" value="Chromosome"/>
</dbReference>
<evidence type="ECO:0000256" key="1">
    <source>
        <dbReference type="SAM" id="SignalP"/>
    </source>
</evidence>
<dbReference type="GO" id="GO:0016209">
    <property type="term" value="F:antioxidant activity"/>
    <property type="evidence" value="ECO:0007669"/>
    <property type="project" value="InterPro"/>
</dbReference>
<dbReference type="RefSeq" id="WP_152661006.1">
    <property type="nucleotide sequence ID" value="NZ_CP036422.1"/>
</dbReference>
<dbReference type="GO" id="GO:0016491">
    <property type="term" value="F:oxidoreductase activity"/>
    <property type="evidence" value="ECO:0007669"/>
    <property type="project" value="InterPro"/>
</dbReference>
<dbReference type="InterPro" id="IPR036249">
    <property type="entry name" value="Thioredoxin-like_sf"/>
</dbReference>
<dbReference type="PANTHER" id="PTHR42852">
    <property type="entry name" value="THIOL:DISULFIDE INTERCHANGE PROTEIN DSBE"/>
    <property type="match status" value="1"/>
</dbReference>
<keyword evidence="1" id="KW-0732">Signal</keyword>
<dbReference type="OrthoDB" id="9796554at2"/>
<dbReference type="Pfam" id="PF00578">
    <property type="entry name" value="AhpC-TSA"/>
    <property type="match status" value="1"/>
</dbReference>
<protein>
    <submittedName>
        <fullName evidence="3">TlpA family protein disulfide reductase</fullName>
    </submittedName>
</protein>
<dbReference type="Gene3D" id="3.40.30.10">
    <property type="entry name" value="Glutaredoxin"/>
    <property type="match status" value="1"/>
</dbReference>
<feature type="signal peptide" evidence="1">
    <location>
        <begin position="1"/>
        <end position="22"/>
    </location>
</feature>
<dbReference type="InterPro" id="IPR013766">
    <property type="entry name" value="Thioredoxin_domain"/>
</dbReference>
<dbReference type="PROSITE" id="PS51352">
    <property type="entry name" value="THIOREDOXIN_2"/>
    <property type="match status" value="1"/>
</dbReference>
<evidence type="ECO:0000313" key="4">
    <source>
        <dbReference type="Proteomes" id="UP000326287"/>
    </source>
</evidence>
<proteinExistence type="predicted"/>
<dbReference type="EMBL" id="CP036422">
    <property type="protein sequence ID" value="QFU74899.1"/>
    <property type="molecule type" value="Genomic_DNA"/>
</dbReference>
<name>A0A5P9NHA2_9GAMM</name>
<dbReference type="PROSITE" id="PS51257">
    <property type="entry name" value="PROKAR_LIPOPROTEIN"/>
    <property type="match status" value="1"/>
</dbReference>
<dbReference type="SUPFAM" id="SSF52833">
    <property type="entry name" value="Thioredoxin-like"/>
    <property type="match status" value="1"/>
</dbReference>
<dbReference type="PANTHER" id="PTHR42852:SF18">
    <property type="entry name" value="CHROMOSOME UNDETERMINED SCAFFOLD_47, WHOLE GENOME SHOTGUN SEQUENCE"/>
    <property type="match status" value="1"/>
</dbReference>
<evidence type="ECO:0000259" key="2">
    <source>
        <dbReference type="PROSITE" id="PS51352"/>
    </source>
</evidence>
<dbReference type="CDD" id="cd02966">
    <property type="entry name" value="TlpA_like_family"/>
    <property type="match status" value="1"/>
</dbReference>
<sequence length="160" mass="17274">MKKLATLLLTALLVACSNGDSSAPEGLNLENYQGRWLVINYWAEWCKPCIEEIPELNVLDASYPQVAVLGVNFDGATGVPLAQQVKKLGIEFPILALDPADTLQVERPVVLPATFILNPDGKLVHSLVGPQTLESLAMATGQVSIPVEEPESTQENSLPR</sequence>
<dbReference type="AlphaFoldDB" id="A0A5P9NHA2"/>